<name>A0A0F9GCT6_9ZZZZ</name>
<dbReference type="EMBL" id="LAZR01028959">
    <property type="protein sequence ID" value="KKL60992.1"/>
    <property type="molecule type" value="Genomic_DNA"/>
</dbReference>
<protein>
    <submittedName>
        <fullName evidence="1">Uncharacterized protein</fullName>
    </submittedName>
</protein>
<dbReference type="Gene3D" id="2.10.10.20">
    <property type="entry name" value="Carbohydrate-binding module superfamily 5/12"/>
    <property type="match status" value="1"/>
</dbReference>
<accession>A0A0F9GCT6</accession>
<dbReference type="AlphaFoldDB" id="A0A0F9GCT6"/>
<evidence type="ECO:0000313" key="1">
    <source>
        <dbReference type="EMBL" id="KKL60992.1"/>
    </source>
</evidence>
<sequence length="258" mass="28573">MSMTDSAQNIAICNESLGLLGAEEITVGATTEQNHIYCTTFFDDARDEILVAHKWNFAKKRAFAIQTTDPLFGYDNAYTPPSDYLKIVQIEEEPDAEFEVENALILTDEGAAPSDWADETAYLVGEYITNDDVTFVCIAAHTSGDTDDEPGVGAETATYWTSQSGDFSILKVEYIYQHTTFSTWPIYAKQCLVLNLARMLSSPIKQDETVSLNLQAMLWGSKKVIGYLDTARSIDGMEGGAIRIKTASWLKARRTGRS</sequence>
<proteinExistence type="predicted"/>
<comment type="caution">
    <text evidence="1">The sequence shown here is derived from an EMBL/GenBank/DDBJ whole genome shotgun (WGS) entry which is preliminary data.</text>
</comment>
<reference evidence="1" key="1">
    <citation type="journal article" date="2015" name="Nature">
        <title>Complex archaea that bridge the gap between prokaryotes and eukaryotes.</title>
        <authorList>
            <person name="Spang A."/>
            <person name="Saw J.H."/>
            <person name="Jorgensen S.L."/>
            <person name="Zaremba-Niedzwiedzka K."/>
            <person name="Martijn J."/>
            <person name="Lind A.E."/>
            <person name="van Eijk R."/>
            <person name="Schleper C."/>
            <person name="Guy L."/>
            <person name="Ettema T.J."/>
        </authorList>
    </citation>
    <scope>NUCLEOTIDE SEQUENCE</scope>
</reference>
<gene>
    <name evidence="1" type="ORF">LCGC14_2199780</name>
</gene>
<organism evidence="1">
    <name type="scientific">marine sediment metagenome</name>
    <dbReference type="NCBI Taxonomy" id="412755"/>
    <lineage>
        <taxon>unclassified sequences</taxon>
        <taxon>metagenomes</taxon>
        <taxon>ecological metagenomes</taxon>
    </lineage>
</organism>